<dbReference type="CDD" id="cd04301">
    <property type="entry name" value="NAT_SF"/>
    <property type="match status" value="1"/>
</dbReference>
<dbReference type="InterPro" id="IPR045057">
    <property type="entry name" value="Gcn5-rel_NAT"/>
</dbReference>
<dbReference type="Pfam" id="PF14542">
    <property type="entry name" value="Acetyltransf_CG"/>
    <property type="match status" value="1"/>
</dbReference>
<dbReference type="PROSITE" id="PS51729">
    <property type="entry name" value="GNAT_YJDJ"/>
    <property type="match status" value="1"/>
</dbReference>
<dbReference type="PANTHER" id="PTHR31435">
    <property type="entry name" value="PROTEIN NATD1"/>
    <property type="match status" value="1"/>
</dbReference>
<accession>A0A1W1VFJ5</accession>
<dbReference type="Proteomes" id="UP000192368">
    <property type="component" value="Unassembled WGS sequence"/>
</dbReference>
<dbReference type="Gene3D" id="3.40.630.30">
    <property type="match status" value="1"/>
</dbReference>
<dbReference type="STRING" id="573058.SAMN00017477_1905"/>
<reference evidence="3" key="1">
    <citation type="submission" date="2017-04" db="EMBL/GenBank/DDBJ databases">
        <authorList>
            <person name="Varghese N."/>
            <person name="Submissions S."/>
        </authorList>
    </citation>
    <scope>NUCLEOTIDE SEQUENCE [LARGE SCALE GENOMIC DNA]</scope>
    <source>
        <strain evidence="3">DSM 20463</strain>
    </source>
</reference>
<dbReference type="OrthoDB" id="9793389at2"/>
<organism evidence="2 3">
    <name type="scientific">Peptoniphilus asaccharolyticus DSM 20463</name>
    <dbReference type="NCBI Taxonomy" id="573058"/>
    <lineage>
        <taxon>Bacteria</taxon>
        <taxon>Bacillati</taxon>
        <taxon>Bacillota</taxon>
        <taxon>Tissierellia</taxon>
        <taxon>Tissierellales</taxon>
        <taxon>Peptoniphilaceae</taxon>
        <taxon>Peptoniphilus</taxon>
    </lineage>
</organism>
<dbReference type="SUPFAM" id="SSF55729">
    <property type="entry name" value="Acyl-CoA N-acyltransferases (Nat)"/>
    <property type="match status" value="1"/>
</dbReference>
<evidence type="ECO:0000313" key="3">
    <source>
        <dbReference type="Proteomes" id="UP000192368"/>
    </source>
</evidence>
<evidence type="ECO:0000259" key="1">
    <source>
        <dbReference type="PROSITE" id="PS51729"/>
    </source>
</evidence>
<proteinExistence type="predicted"/>
<dbReference type="AlphaFoldDB" id="A0A1W1VFJ5"/>
<keyword evidence="3" id="KW-1185">Reference proteome</keyword>
<gene>
    <name evidence="2" type="ORF">SAMN00017477_1905</name>
</gene>
<dbReference type="InterPro" id="IPR016181">
    <property type="entry name" value="Acyl_CoA_acyltransferase"/>
</dbReference>
<evidence type="ECO:0000313" key="2">
    <source>
        <dbReference type="EMBL" id="SMB92157.1"/>
    </source>
</evidence>
<name>A0A1W1VFJ5_PEPAS</name>
<dbReference type="EMBL" id="FWWR01000014">
    <property type="protein sequence ID" value="SMB92157.1"/>
    <property type="molecule type" value="Genomic_DNA"/>
</dbReference>
<dbReference type="InterPro" id="IPR031165">
    <property type="entry name" value="GNAT_YJDJ"/>
</dbReference>
<protein>
    <recommendedName>
        <fullName evidence="1">N-acetyltransferase domain-containing protein</fullName>
    </recommendedName>
</protein>
<sequence>MEVKRGQNCYYIGESEQDYKGILTYVERDGKIDAEHTIVKPEFGGQGLAGELVKKLIEDARAENKKIIPTCSYVNKKLSATEFDDIRA</sequence>
<dbReference type="PANTHER" id="PTHR31435:SF10">
    <property type="entry name" value="BSR4717 PROTEIN"/>
    <property type="match status" value="1"/>
</dbReference>
<dbReference type="RefSeq" id="WP_084231427.1">
    <property type="nucleotide sequence ID" value="NZ_FWWR01000014.1"/>
</dbReference>
<feature type="domain" description="N-acetyltransferase" evidence="1">
    <location>
        <begin position="2"/>
        <end position="88"/>
    </location>
</feature>